<protein>
    <recommendedName>
        <fullName evidence="3">DUF2804 domain-containing protein</fullName>
    </recommendedName>
</protein>
<evidence type="ECO:0000313" key="2">
    <source>
        <dbReference type="EMBL" id="MPM10254.1"/>
    </source>
</evidence>
<comment type="caution">
    <text evidence="2">The sequence shown here is derived from an EMBL/GenBank/DDBJ whole genome shotgun (WGS) entry which is preliminary data.</text>
</comment>
<sequence length="346" mass="39311">MEHEVVRNQNLLNKKGHIDEEGWARHPLWQYDRSMVKGGKLKIKEWDYYAIINQQKAYAIALTVSDLGYAALFAIAYIDLRSKKVSQADALSFFPLGKLGLAPSSSEDNHVSWANKKLRLAFIKKGQERHLMAACPTLVLPDGTVGLDIDITLTQRENEESLNIATSWKEQRKAFYLNEKVNCMPAKGTVRRGMEVENLLLGEAWGVLDWGRGRWTYSNTWYWASASALVENVPFGLNLGYGFSDRSPASENAIIYNHVIHKLGEVTFSFDKEHPDKAWSIQDKEGHLKATFTADVDRSSTTNFLLIKSEQHQYFGTFSGTCHLDDGTVLHFQDVLGFAEEVYNRW</sequence>
<organism evidence="2">
    <name type="scientific">bioreactor metagenome</name>
    <dbReference type="NCBI Taxonomy" id="1076179"/>
    <lineage>
        <taxon>unclassified sequences</taxon>
        <taxon>metagenomes</taxon>
        <taxon>ecological metagenomes</taxon>
    </lineage>
</organism>
<evidence type="ECO:0008006" key="3">
    <source>
        <dbReference type="Google" id="ProtNLM"/>
    </source>
</evidence>
<name>A0A644X7Y6_9ZZZZ</name>
<reference evidence="2" key="1">
    <citation type="submission" date="2019-08" db="EMBL/GenBank/DDBJ databases">
        <authorList>
            <person name="Kucharzyk K."/>
            <person name="Murdoch R.W."/>
            <person name="Higgins S."/>
            <person name="Loffler F."/>
        </authorList>
    </citation>
    <scope>NUCLEOTIDE SEQUENCE</scope>
</reference>
<keyword evidence="1" id="KW-0472">Membrane</keyword>
<dbReference type="Pfam" id="PF10974">
    <property type="entry name" value="DUF2804"/>
    <property type="match status" value="1"/>
</dbReference>
<proteinExistence type="predicted"/>
<dbReference type="InterPro" id="IPR021243">
    <property type="entry name" value="DUF2804"/>
</dbReference>
<dbReference type="AlphaFoldDB" id="A0A644X7Y6"/>
<evidence type="ECO:0000256" key="1">
    <source>
        <dbReference type="SAM" id="Phobius"/>
    </source>
</evidence>
<keyword evidence="1" id="KW-0812">Transmembrane</keyword>
<gene>
    <name evidence="2" type="ORF">SDC9_56582</name>
</gene>
<dbReference type="PANTHER" id="PTHR35868">
    <property type="entry name" value="DUF2804 DOMAIN-CONTAINING PROTEIN-RELATED"/>
    <property type="match status" value="1"/>
</dbReference>
<dbReference type="PANTHER" id="PTHR35868:SF3">
    <property type="entry name" value="DUF2804 DOMAIN-CONTAINING PROTEIN"/>
    <property type="match status" value="1"/>
</dbReference>
<accession>A0A644X7Y6</accession>
<feature type="transmembrane region" description="Helical" evidence="1">
    <location>
        <begin position="57"/>
        <end position="78"/>
    </location>
</feature>
<dbReference type="EMBL" id="VSSQ01001670">
    <property type="protein sequence ID" value="MPM10254.1"/>
    <property type="molecule type" value="Genomic_DNA"/>
</dbReference>
<keyword evidence="1" id="KW-1133">Transmembrane helix</keyword>